<dbReference type="AlphaFoldDB" id="A0A5D2LKF5"/>
<organism evidence="1 2">
    <name type="scientific">Gossypium tomentosum</name>
    <name type="common">Hawaiian cotton</name>
    <name type="synonym">Gossypium sandvicense</name>
    <dbReference type="NCBI Taxonomy" id="34277"/>
    <lineage>
        <taxon>Eukaryota</taxon>
        <taxon>Viridiplantae</taxon>
        <taxon>Streptophyta</taxon>
        <taxon>Embryophyta</taxon>
        <taxon>Tracheophyta</taxon>
        <taxon>Spermatophyta</taxon>
        <taxon>Magnoliopsida</taxon>
        <taxon>eudicotyledons</taxon>
        <taxon>Gunneridae</taxon>
        <taxon>Pentapetalae</taxon>
        <taxon>rosids</taxon>
        <taxon>malvids</taxon>
        <taxon>Malvales</taxon>
        <taxon>Malvaceae</taxon>
        <taxon>Malvoideae</taxon>
        <taxon>Gossypium</taxon>
    </lineage>
</organism>
<keyword evidence="2" id="KW-1185">Reference proteome</keyword>
<protein>
    <submittedName>
        <fullName evidence="1">Uncharacterized protein</fullName>
    </submittedName>
</protein>
<name>A0A5D2LKF5_GOSTO</name>
<sequence>MEAEAPAFCRSGAKAVARVSGLGTGSLETNVLTWLRAVAHMGVGNPRVSKLDSIVGLLIGLRVFILGL</sequence>
<evidence type="ECO:0000313" key="1">
    <source>
        <dbReference type="EMBL" id="TYH79062.1"/>
    </source>
</evidence>
<accession>A0A5D2LKF5</accession>
<proteinExistence type="predicted"/>
<gene>
    <name evidence="1" type="ORF">ES332_D03G035600v1</name>
</gene>
<dbReference type="EMBL" id="CM017625">
    <property type="protein sequence ID" value="TYH79062.1"/>
    <property type="molecule type" value="Genomic_DNA"/>
</dbReference>
<dbReference type="Proteomes" id="UP000322667">
    <property type="component" value="Chromosome D03"/>
</dbReference>
<reference evidence="1 2" key="1">
    <citation type="submission" date="2019-07" db="EMBL/GenBank/DDBJ databases">
        <title>WGS assembly of Gossypium tomentosum.</title>
        <authorList>
            <person name="Chen Z.J."/>
            <person name="Sreedasyam A."/>
            <person name="Ando A."/>
            <person name="Song Q."/>
            <person name="De L."/>
            <person name="Hulse-Kemp A."/>
            <person name="Ding M."/>
            <person name="Ye W."/>
            <person name="Kirkbride R."/>
            <person name="Jenkins J."/>
            <person name="Plott C."/>
            <person name="Lovell J."/>
            <person name="Lin Y.-M."/>
            <person name="Vaughn R."/>
            <person name="Liu B."/>
            <person name="Li W."/>
            <person name="Simpson S."/>
            <person name="Scheffler B."/>
            <person name="Saski C."/>
            <person name="Grover C."/>
            <person name="Hu G."/>
            <person name="Conover J."/>
            <person name="Carlson J."/>
            <person name="Shu S."/>
            <person name="Boston L."/>
            <person name="Williams M."/>
            <person name="Peterson D."/>
            <person name="Mcgee K."/>
            <person name="Jones D."/>
            <person name="Wendel J."/>
            <person name="Stelly D."/>
            <person name="Grimwood J."/>
            <person name="Schmutz J."/>
        </authorList>
    </citation>
    <scope>NUCLEOTIDE SEQUENCE [LARGE SCALE GENOMIC DNA]</scope>
    <source>
        <strain evidence="1">7179.01</strain>
    </source>
</reference>
<evidence type="ECO:0000313" key="2">
    <source>
        <dbReference type="Proteomes" id="UP000322667"/>
    </source>
</evidence>